<dbReference type="Pfam" id="PF26640">
    <property type="entry name" value="DUF8212"/>
    <property type="match status" value="1"/>
</dbReference>
<feature type="region of interest" description="Disordered" evidence="2">
    <location>
        <begin position="638"/>
        <end position="666"/>
    </location>
</feature>
<dbReference type="EMBL" id="JAFFHC010000006">
    <property type="protein sequence ID" value="KAK4670732.1"/>
    <property type="molecule type" value="Genomic_DNA"/>
</dbReference>
<dbReference type="RefSeq" id="XP_062797028.1">
    <property type="nucleotide sequence ID" value="XM_062949615.1"/>
</dbReference>
<keyword evidence="6" id="KW-1185">Reference proteome</keyword>
<dbReference type="Gene3D" id="1.25.40.20">
    <property type="entry name" value="Ankyrin repeat-containing domain"/>
    <property type="match status" value="2"/>
</dbReference>
<dbReference type="InterPro" id="IPR010730">
    <property type="entry name" value="HET"/>
</dbReference>
<feature type="repeat" description="ANK" evidence="1">
    <location>
        <begin position="978"/>
        <end position="1010"/>
    </location>
</feature>
<dbReference type="PROSITE" id="PS50088">
    <property type="entry name" value="ANK_REPEAT"/>
    <property type="match status" value="2"/>
</dbReference>
<evidence type="ECO:0000313" key="5">
    <source>
        <dbReference type="EMBL" id="KAK4670732.1"/>
    </source>
</evidence>
<evidence type="ECO:0000256" key="1">
    <source>
        <dbReference type="PROSITE-ProRule" id="PRU00023"/>
    </source>
</evidence>
<evidence type="ECO:0000256" key="2">
    <source>
        <dbReference type="SAM" id="MobiDB-lite"/>
    </source>
</evidence>
<evidence type="ECO:0008006" key="7">
    <source>
        <dbReference type="Google" id="ProtNLM"/>
    </source>
</evidence>
<dbReference type="InterPro" id="IPR036770">
    <property type="entry name" value="Ankyrin_rpt-contain_sf"/>
</dbReference>
<sequence>MRLLETHSLRLVNKQGTIPRYAILSHTWGAEGNEVSFHDIHDLHSASQPDNHPVIKKPGFAKIRDAARIAKSSGIDYIWIDTCCIDKTSSAELSEAINSMYRWYQNATICYAFLNDVDDSYDEDPELFLEATGEQRTAARIRNTIRSVRHSRWFTRGWTLQELIAPANVTFYSRNWNVLGTKLRDVPLNKPSAYNEPLDFATIVSQITGVDLDVLSGHLDLDSISVAGKMKWAAKRRTTRTEDMAYCLMGLFNVNMPLLYGEGGRAFMRLQEEIIKVTNDQSIFCWQCDEADVLQNHLSGLLASKPVHFASFGDIRPLPFDVSRPSSPSTMTNAGLHVEFYLERATESTRHNSHHEFNAILDCYPRKHIEQDGTTSSRNPAIRLIALGGDQFARLFPSKVVWVSADHWQTDGGENQYIYVNQSPVIRVPDIVVSEDPSDRCRLIDVWPPSRWIAATRTLGLATSSRNDTTIRDTALAKFKYRVKTTTAEQDNEPLVIEVRVGIRSKLQLGSSISWDCWCHFRNLSNKLNTHESDPPIEAVDRQLTRGFAQYIQDGVQAVVETVHTRNRSYFSLTVSNVYEMDSVTSFRSILEVQGTEIGATGTTNSVSAALLLDVASRSTVQDTWQWSLGINSPGFNTGTSTALSHPPPIRTRSCPQSKANPEPLEQGPVYETFSEVLATAIRTGVMIEASTVINPFESYFTTLLIQACIKNEDQAARQLLTSPLSSVLVDIKTSIQKRDQSELEPWHEIFRDFRVIHWASALGHLAIVKLLTAHGADPSSTTGLGLSAVHLAALTSHSLIVEHLLDVLEDKRPQWFENEQFGQAESPARLIAAYIRGSETARILNRLLPDLKLSGKPKNDRLGDMGLPELEILSLSPIAASLEEMDAEELHRVMPNQLTLPINTFHETALHRAAAMDNIHAVKAFLDNSEYFPRPSAYQDCVGRTPLWHAAAAGALKAVEEFLQHKDGVPIDEPDTLGRTPLHAACRGGHVEVVDILLRAGANPTAATTESHMTPAHFAALSGKEEILRLLNKHTERLDIFSESARLSPLHIATSNGFLGCVRFLCETGAQLDVMAGHRLIVRSHPNIGFLDVSLAKKHGYWSLHELAQHGNHTQVQRYLEMIAPSQAGVKTGSSTGLFDVELGSSLWPSFHYEKTLTRNL</sequence>
<dbReference type="PANTHER" id="PTHR10622">
    <property type="entry name" value="HET DOMAIN-CONTAINING PROTEIN"/>
    <property type="match status" value="1"/>
</dbReference>
<proteinExistence type="predicted"/>
<protein>
    <recommendedName>
        <fullName evidence="7">Heterokaryon incompatibility domain-containing protein</fullName>
    </recommendedName>
</protein>
<dbReference type="PRINTS" id="PR01415">
    <property type="entry name" value="ANKYRIN"/>
</dbReference>
<evidence type="ECO:0000259" key="4">
    <source>
        <dbReference type="Pfam" id="PF26640"/>
    </source>
</evidence>
<dbReference type="PROSITE" id="PS50297">
    <property type="entry name" value="ANK_REP_REGION"/>
    <property type="match status" value="2"/>
</dbReference>
<dbReference type="Pfam" id="PF06985">
    <property type="entry name" value="HET"/>
    <property type="match status" value="1"/>
</dbReference>
<dbReference type="PANTHER" id="PTHR10622:SF10">
    <property type="entry name" value="HET DOMAIN-CONTAINING PROTEIN"/>
    <property type="match status" value="1"/>
</dbReference>
<dbReference type="InterPro" id="IPR002110">
    <property type="entry name" value="Ankyrin_rpt"/>
</dbReference>
<dbReference type="GeneID" id="87970480"/>
<dbReference type="InterPro" id="IPR058525">
    <property type="entry name" value="DUF8212"/>
</dbReference>
<dbReference type="Pfam" id="PF12796">
    <property type="entry name" value="Ank_2"/>
    <property type="match status" value="2"/>
</dbReference>
<evidence type="ECO:0000313" key="6">
    <source>
        <dbReference type="Proteomes" id="UP001323617"/>
    </source>
</evidence>
<dbReference type="Pfam" id="PF13637">
    <property type="entry name" value="Ank_4"/>
    <property type="match status" value="1"/>
</dbReference>
<feature type="domain" description="DUF8212" evidence="4">
    <location>
        <begin position="265"/>
        <end position="288"/>
    </location>
</feature>
<accession>A0ABR0HS66</accession>
<feature type="repeat" description="ANK" evidence="1">
    <location>
        <begin position="1046"/>
        <end position="1078"/>
    </location>
</feature>
<keyword evidence="1" id="KW-0040">ANK repeat</keyword>
<dbReference type="SUPFAM" id="SSF48403">
    <property type="entry name" value="Ankyrin repeat"/>
    <property type="match status" value="1"/>
</dbReference>
<dbReference type="SMART" id="SM00248">
    <property type="entry name" value="ANK"/>
    <property type="match status" value="7"/>
</dbReference>
<comment type="caution">
    <text evidence="5">The sequence shown here is derived from an EMBL/GenBank/DDBJ whole genome shotgun (WGS) entry which is preliminary data.</text>
</comment>
<dbReference type="Proteomes" id="UP001323617">
    <property type="component" value="Unassembled WGS sequence"/>
</dbReference>
<name>A0ABR0HS66_9PEZI</name>
<reference evidence="5 6" key="1">
    <citation type="journal article" date="2023" name="bioRxiv">
        <title>High-quality genome assemblies of four members of thePodospora anserinaspecies complex.</title>
        <authorList>
            <person name="Ament-Velasquez S.L."/>
            <person name="Vogan A.A."/>
            <person name="Wallerman O."/>
            <person name="Hartmann F."/>
            <person name="Gautier V."/>
            <person name="Silar P."/>
            <person name="Giraud T."/>
            <person name="Johannesson H."/>
        </authorList>
    </citation>
    <scope>NUCLEOTIDE SEQUENCE [LARGE SCALE GENOMIC DNA]</scope>
    <source>
        <strain evidence="5 6">CBS 124.78</strain>
    </source>
</reference>
<feature type="domain" description="Heterokaryon incompatibility" evidence="3">
    <location>
        <begin position="21"/>
        <end position="162"/>
    </location>
</feature>
<evidence type="ECO:0000259" key="3">
    <source>
        <dbReference type="Pfam" id="PF06985"/>
    </source>
</evidence>
<gene>
    <name evidence="5" type="ORF">QC764_611350</name>
</gene>
<organism evidence="5 6">
    <name type="scientific">Podospora pseudoanserina</name>
    <dbReference type="NCBI Taxonomy" id="2609844"/>
    <lineage>
        <taxon>Eukaryota</taxon>
        <taxon>Fungi</taxon>
        <taxon>Dikarya</taxon>
        <taxon>Ascomycota</taxon>
        <taxon>Pezizomycotina</taxon>
        <taxon>Sordariomycetes</taxon>
        <taxon>Sordariomycetidae</taxon>
        <taxon>Sordariales</taxon>
        <taxon>Podosporaceae</taxon>
        <taxon>Podospora</taxon>
    </lineage>
</organism>